<reference evidence="1 2" key="1">
    <citation type="submission" date="2019-07" db="EMBL/GenBank/DDBJ databases">
        <title>Genome sequencing of lignin-degrading bacterial isolates.</title>
        <authorList>
            <person name="Gladden J."/>
        </authorList>
    </citation>
    <scope>NUCLEOTIDE SEQUENCE [LARGE SCALE GENOMIC DNA]</scope>
    <source>
        <strain evidence="1 2">J11</strain>
    </source>
</reference>
<proteinExistence type="predicted"/>
<dbReference type="Proteomes" id="UP000318141">
    <property type="component" value="Unassembled WGS sequence"/>
</dbReference>
<evidence type="ECO:0000313" key="2">
    <source>
        <dbReference type="Proteomes" id="UP000318141"/>
    </source>
</evidence>
<keyword evidence="2" id="KW-1185">Reference proteome</keyword>
<protein>
    <recommendedName>
        <fullName evidence="3">F-box domain-containing protein</fullName>
    </recommendedName>
</protein>
<evidence type="ECO:0000313" key="1">
    <source>
        <dbReference type="EMBL" id="TWG88910.1"/>
    </source>
</evidence>
<dbReference type="OrthoDB" id="3325478at2"/>
<sequence>MPRASVPFTVPFTPEYTVTGWLEPPGDAGGTVPIATGRFGNARVTFVIDHADGHVRAEPEDPVAGAAGLKGFKAFRYWIYSVLGLDSSSRAMRNLWRLSESEGTRFFGLSVAGFRAQRACAALQQRLAPNKATLPAAGMPEPAVAEAAPLPPGVQPGVQPGADARCRQRPRAGRNRPATAIAPCVRKTSRSALAHVTITLEAIGADCLRLVLGWLDFRTLNAVALANQSMRTLALEQIRWYTLEQRCKATRTAADIQRIVRDIGCVSGAHPLTGKREREATILQRLAWRAVLCAEPVRRACNVVAQLLEPIRSLPKPAQYKPLVKWLYFMEFVGDDGPMPSGLPLDLYEELPAAHKAQLCNLLYGWTERGRFDPRPTGLHGDGWLNIARHLSPAELARFTHAVLESRRKQWESIQTSWPDLSAAVDEVLNAAMVALDNARRAAVICGLMSVAPAIFRDHARRKADGAMGPSLWDRLLCAVPATEAWAALDALVEAFSSHSSGDAGDALVEEVKALMDRVNREKPGALSATQRQEILLRLSKGLSDAERDSCWLALMDACEDPRISSTDPRRMAFVLADTAAEVCNDTAWHRLLAFCDSPRLCPADQARVLARLERGMRESSLESYTQSSAPFETALRLAQRDGPLEGVIVLLPRLPEHLETPVLALLSDRADEDKRDVVGLLKQYPAKQRLTTAVFGLMSLPAKLDWIRSSYTLPQFVQQLLSEMDSDDVAPNRVARVFDAVVSFLSGGQYRNSMQPKEVIPLLAPLRATLTRHPCLASDVGAWTRTLVVIEMVASHHSIVSSTGNASAVARERDLTWRGLRAVAPQLEKQVVARLADKASGRRSGGGNPARR</sequence>
<organism evidence="1 2">
    <name type="scientific">Cupriavidus gilardii J11</name>
    <dbReference type="NCBI Taxonomy" id="936133"/>
    <lineage>
        <taxon>Bacteria</taxon>
        <taxon>Pseudomonadati</taxon>
        <taxon>Pseudomonadota</taxon>
        <taxon>Betaproteobacteria</taxon>
        <taxon>Burkholderiales</taxon>
        <taxon>Burkholderiaceae</taxon>
        <taxon>Cupriavidus</taxon>
    </lineage>
</organism>
<gene>
    <name evidence="1" type="ORF">L602_001000001090</name>
</gene>
<comment type="caution">
    <text evidence="1">The sequence shown here is derived from an EMBL/GenBank/DDBJ whole genome shotgun (WGS) entry which is preliminary data.</text>
</comment>
<name>A0A562BVU0_9BURK</name>
<accession>A0A562BVU0</accession>
<evidence type="ECO:0008006" key="3">
    <source>
        <dbReference type="Google" id="ProtNLM"/>
    </source>
</evidence>
<dbReference type="EMBL" id="VLJN01000002">
    <property type="protein sequence ID" value="TWG88910.1"/>
    <property type="molecule type" value="Genomic_DNA"/>
</dbReference>
<dbReference type="AlphaFoldDB" id="A0A562BVU0"/>